<protein>
    <submittedName>
        <fullName evidence="2">Dienelactone hydrolase family protein</fullName>
    </submittedName>
</protein>
<dbReference type="RefSeq" id="XP_006670010.1">
    <property type="nucleotide sequence ID" value="XM_006669947.1"/>
</dbReference>
<proteinExistence type="predicted"/>
<dbReference type="SUPFAM" id="SSF53474">
    <property type="entry name" value="alpha/beta-Hydrolases"/>
    <property type="match status" value="1"/>
</dbReference>
<sequence>MLIQESHVDVKTTANGKESTMRIFVFHPAIPGFPNASVGTAGRLAYLACIPIDRYWCAVTGPVARFARQIAGQGYIVAAPSSYHDFTGPEPLKYDVADTDRGNEYKIQKTLESYDADSYATVDHLLTLPTCTGLIGATGMCLGGHLAVRAAVRTTPSQNHHCSPNPSSTQLDPRITACVSYFATDIHSRTLGPHAGANTAAEAPANSTHTLDLFSRFKGEAAMIFGVQDTHVPAAGRDLVRAKMRAAGVVASFHEFAWAQHAFIRDELSKGRYDPAVTKVCFEVLLEVFGRVLKTDLGVKGSVPAVEHDC</sequence>
<dbReference type="Proteomes" id="UP000001610">
    <property type="component" value="Unassembled WGS sequence"/>
</dbReference>
<evidence type="ECO:0000259" key="1">
    <source>
        <dbReference type="Pfam" id="PF01738"/>
    </source>
</evidence>
<evidence type="ECO:0000313" key="3">
    <source>
        <dbReference type="Proteomes" id="UP000001610"/>
    </source>
</evidence>
<keyword evidence="3" id="KW-1185">Reference proteome</keyword>
<dbReference type="EMBL" id="JH126401">
    <property type="protein sequence ID" value="EGX93427.1"/>
    <property type="molecule type" value="Genomic_DNA"/>
</dbReference>
<dbReference type="GO" id="GO:0016787">
    <property type="term" value="F:hydrolase activity"/>
    <property type="evidence" value="ECO:0007669"/>
    <property type="project" value="UniProtKB-KW"/>
</dbReference>
<gene>
    <name evidence="2" type="ORF">CCM_04801</name>
</gene>
<dbReference type="VEuPathDB" id="FungiDB:CCM_04801"/>
<accession>G3JEN0</accession>
<dbReference type="STRING" id="983644.G3JEN0"/>
<organism evidence="2 3">
    <name type="scientific">Cordyceps militaris (strain CM01)</name>
    <name type="common">Caterpillar fungus</name>
    <dbReference type="NCBI Taxonomy" id="983644"/>
    <lineage>
        <taxon>Eukaryota</taxon>
        <taxon>Fungi</taxon>
        <taxon>Dikarya</taxon>
        <taxon>Ascomycota</taxon>
        <taxon>Pezizomycotina</taxon>
        <taxon>Sordariomycetes</taxon>
        <taxon>Hypocreomycetidae</taxon>
        <taxon>Hypocreales</taxon>
        <taxon>Cordycipitaceae</taxon>
        <taxon>Cordyceps</taxon>
    </lineage>
</organism>
<reference evidence="2 3" key="1">
    <citation type="journal article" date="2011" name="Genome Biol.">
        <title>Genome sequence of the insect pathogenic fungus Cordyceps militaris, a valued traditional Chinese medicine.</title>
        <authorList>
            <person name="Zheng P."/>
            <person name="Xia Y."/>
            <person name="Xiao G."/>
            <person name="Xiong C."/>
            <person name="Hu X."/>
            <person name="Zhang S."/>
            <person name="Zheng H."/>
            <person name="Huang Y."/>
            <person name="Zhou Y."/>
            <person name="Wang S."/>
            <person name="Zhao G.P."/>
            <person name="Liu X."/>
            <person name="St Leger R.J."/>
            <person name="Wang C."/>
        </authorList>
    </citation>
    <scope>NUCLEOTIDE SEQUENCE [LARGE SCALE GENOMIC DNA]</scope>
    <source>
        <strain evidence="2 3">CM01</strain>
    </source>
</reference>
<dbReference type="InterPro" id="IPR029058">
    <property type="entry name" value="AB_hydrolase_fold"/>
</dbReference>
<dbReference type="HOGENOM" id="CLU_054590_1_0_1"/>
<keyword evidence="2" id="KW-0378">Hydrolase</keyword>
<dbReference type="OrthoDB" id="58297at2759"/>
<feature type="domain" description="Dienelactone hydrolase" evidence="1">
    <location>
        <begin position="64"/>
        <end position="292"/>
    </location>
</feature>
<dbReference type="Gene3D" id="3.40.50.1820">
    <property type="entry name" value="alpha/beta hydrolase"/>
    <property type="match status" value="1"/>
</dbReference>
<dbReference type="FunCoup" id="G3JEN0">
    <property type="interactions" value="37"/>
</dbReference>
<dbReference type="PANTHER" id="PTHR47562">
    <property type="match status" value="1"/>
</dbReference>
<evidence type="ECO:0000313" key="2">
    <source>
        <dbReference type="EMBL" id="EGX93427.1"/>
    </source>
</evidence>
<dbReference type="AlphaFoldDB" id="G3JEN0"/>
<dbReference type="PANTHER" id="PTHR47562:SF2">
    <property type="entry name" value="CARBOXYMETHYLENEBUTENOLIDASE-RELATED"/>
    <property type="match status" value="1"/>
</dbReference>
<dbReference type="eggNOG" id="ENOG502QQFN">
    <property type="taxonomic scope" value="Eukaryota"/>
</dbReference>
<name>G3JEN0_CORMM</name>
<dbReference type="GeneID" id="18166822"/>
<dbReference type="InterPro" id="IPR002925">
    <property type="entry name" value="Dienelactn_hydro"/>
</dbReference>
<dbReference type="Pfam" id="PF01738">
    <property type="entry name" value="DLH"/>
    <property type="match status" value="1"/>
</dbReference>
<dbReference type="OMA" id="CATCFFP"/>
<dbReference type="InParanoid" id="G3JEN0"/>
<dbReference type="KEGG" id="cmt:CCM_04801"/>